<dbReference type="InterPro" id="IPR044066">
    <property type="entry name" value="TRIAD_supradom"/>
</dbReference>
<evidence type="ECO:0000256" key="3">
    <source>
        <dbReference type="ARBA" id="ARBA00022723"/>
    </source>
</evidence>
<evidence type="ECO:0000256" key="1">
    <source>
        <dbReference type="ARBA" id="ARBA00004906"/>
    </source>
</evidence>
<evidence type="ECO:0000259" key="9">
    <source>
        <dbReference type="PROSITE" id="PS51873"/>
    </source>
</evidence>
<dbReference type="EMBL" id="CM026430">
    <property type="protein sequence ID" value="KAG0563016.1"/>
    <property type="molecule type" value="Genomic_DNA"/>
</dbReference>
<keyword evidence="6" id="KW-0833">Ubl conjugation pathway</keyword>
<dbReference type="CDD" id="cd20339">
    <property type="entry name" value="BRcat_RBR_RNF216"/>
    <property type="match status" value="1"/>
</dbReference>
<evidence type="ECO:0000256" key="6">
    <source>
        <dbReference type="ARBA" id="ARBA00022786"/>
    </source>
</evidence>
<dbReference type="CDD" id="cd20353">
    <property type="entry name" value="Rcat_RBR_RNF216"/>
    <property type="match status" value="1"/>
</dbReference>
<sequence length="609" mass="67848">MRMVGDGLGGGRLKGKAKEHDEGPSVDAVVLLSDSDSVGSTANAGVKNKESGKLKMVSKDLLAERQDQHVLDKALSKLLQVFPDVCPNIAAANLASQLKKTSPGTALDRIMNRYLEHGVPKAEIVLQEKPKPDLPQVIEHPMDMRGKRNVHGVGTSTGNHVEKQVDIGSEVLPPEIQANYDLWSLYTLSKEFPRFPSKEVKRVFNENNNRFAPSYMAISPIYTAALAAEQNGQVRRRGRRSCHPALNLPTRGSRNKLVKPDEPCYLFEREWLNIQNAAGATDGLKKDVGLQSGTDIDACEDEGPGDIECGCCCSDYRFEEMVQCAEGHLFCFTCLRRRVEESTFGGAQACTSLPCMDTSGCEEFFPWSEVKRALPPDVLAKYEQRQAEDAVVQAKITGLVYCPFCNTPWEVDPDLRVLECANESCKKASCVECREPSHIPLRCEEVEKRSETALRRSIEERMTKALLRVCTACKAELLKSDGCNKVTCRCGQTMCYVCRQPIVPNYKHFCQHARPGPKKECTLCKKCSLWEEEEEHEIVGAAREAAMKELAQDDPNLLKRTIGPKLEKVPKKKHKPPAIPAVPFRPPPPEYYNRMAQAMIGVAEQVQRM</sequence>
<organism evidence="10 11">
    <name type="scientific">Ceratodon purpureus</name>
    <name type="common">Fire moss</name>
    <name type="synonym">Dicranum purpureum</name>
    <dbReference type="NCBI Taxonomy" id="3225"/>
    <lineage>
        <taxon>Eukaryota</taxon>
        <taxon>Viridiplantae</taxon>
        <taxon>Streptophyta</taxon>
        <taxon>Embryophyta</taxon>
        <taxon>Bryophyta</taxon>
        <taxon>Bryophytina</taxon>
        <taxon>Bryopsida</taxon>
        <taxon>Dicranidae</taxon>
        <taxon>Pseudoditrichales</taxon>
        <taxon>Ditrichaceae</taxon>
        <taxon>Ceratodon</taxon>
    </lineage>
</organism>
<feature type="domain" description="RING-type" evidence="9">
    <location>
        <begin position="305"/>
        <end position="525"/>
    </location>
</feature>
<dbReference type="Proteomes" id="UP000822688">
    <property type="component" value="Chromosome 9"/>
</dbReference>
<reference evidence="10" key="1">
    <citation type="submission" date="2020-06" db="EMBL/GenBank/DDBJ databases">
        <title>WGS assembly of Ceratodon purpureus strain R40.</title>
        <authorList>
            <person name="Carey S.B."/>
            <person name="Jenkins J."/>
            <person name="Shu S."/>
            <person name="Lovell J.T."/>
            <person name="Sreedasyam A."/>
            <person name="Maumus F."/>
            <person name="Tiley G.P."/>
            <person name="Fernandez-Pozo N."/>
            <person name="Barry K."/>
            <person name="Chen C."/>
            <person name="Wang M."/>
            <person name="Lipzen A."/>
            <person name="Daum C."/>
            <person name="Saski C.A."/>
            <person name="Payton A.C."/>
            <person name="Mcbreen J.C."/>
            <person name="Conrad R.E."/>
            <person name="Kollar L.M."/>
            <person name="Olsson S."/>
            <person name="Huttunen S."/>
            <person name="Landis J.B."/>
            <person name="Wickett N.J."/>
            <person name="Johnson M.G."/>
            <person name="Rensing S.A."/>
            <person name="Grimwood J."/>
            <person name="Schmutz J."/>
            <person name="Mcdaniel S.F."/>
        </authorList>
    </citation>
    <scope>NUCLEOTIDE SEQUENCE</scope>
    <source>
        <strain evidence="10">R40</strain>
    </source>
</reference>
<dbReference type="InterPro" id="IPR047546">
    <property type="entry name" value="Rcat_RBR_RNF216"/>
</dbReference>
<feature type="region of interest" description="Disordered" evidence="8">
    <location>
        <begin position="1"/>
        <end position="24"/>
    </location>
</feature>
<evidence type="ECO:0000313" key="11">
    <source>
        <dbReference type="Proteomes" id="UP000822688"/>
    </source>
</evidence>
<dbReference type="Gene3D" id="1.20.120.1750">
    <property type="match status" value="1"/>
</dbReference>
<keyword evidence="7" id="KW-0862">Zinc</keyword>
<keyword evidence="2" id="KW-0808">Transferase</keyword>
<evidence type="ECO:0000313" key="10">
    <source>
        <dbReference type="EMBL" id="KAG0563016.1"/>
    </source>
</evidence>
<dbReference type="CDD" id="cd16630">
    <property type="entry name" value="RING-HC_RBR_RNF216"/>
    <property type="match status" value="1"/>
</dbReference>
<evidence type="ECO:0000256" key="8">
    <source>
        <dbReference type="SAM" id="MobiDB-lite"/>
    </source>
</evidence>
<dbReference type="PANTHER" id="PTHR22770">
    <property type="entry name" value="UBIQUITIN CONJUGATING ENZYME 7 INTERACTING PROTEIN-RELATED"/>
    <property type="match status" value="1"/>
</dbReference>
<dbReference type="InterPro" id="IPR002867">
    <property type="entry name" value="IBR_dom"/>
</dbReference>
<feature type="compositionally biased region" description="Gly residues" evidence="8">
    <location>
        <begin position="1"/>
        <end position="12"/>
    </location>
</feature>
<keyword evidence="4" id="KW-0677">Repeat</keyword>
<dbReference type="SUPFAM" id="SSF57850">
    <property type="entry name" value="RING/U-box"/>
    <property type="match status" value="3"/>
</dbReference>
<comment type="caution">
    <text evidence="10">The sequence shown here is derived from an EMBL/GenBank/DDBJ whole genome shotgun (WGS) entry which is preliminary data.</text>
</comment>
<evidence type="ECO:0000256" key="2">
    <source>
        <dbReference type="ARBA" id="ARBA00022679"/>
    </source>
</evidence>
<evidence type="ECO:0000256" key="5">
    <source>
        <dbReference type="ARBA" id="ARBA00022771"/>
    </source>
</evidence>
<evidence type="ECO:0000256" key="4">
    <source>
        <dbReference type="ARBA" id="ARBA00022737"/>
    </source>
</evidence>
<dbReference type="PANTHER" id="PTHR22770:SF47">
    <property type="entry name" value="E3 UBIQUITIN-PROTEIN LIGASE RNF216"/>
    <property type="match status" value="1"/>
</dbReference>
<keyword evidence="11" id="KW-1185">Reference proteome</keyword>
<name>A0A8T0GTL0_CERPU</name>
<protein>
    <recommendedName>
        <fullName evidence="9">RING-type domain-containing protein</fullName>
    </recommendedName>
</protein>
<dbReference type="InterPro" id="IPR051628">
    <property type="entry name" value="LUBAC_E3_Ligases"/>
</dbReference>
<dbReference type="GO" id="GO:0008270">
    <property type="term" value="F:zinc ion binding"/>
    <property type="evidence" value="ECO:0007669"/>
    <property type="project" value="UniProtKB-KW"/>
</dbReference>
<dbReference type="Gene3D" id="2.20.25.20">
    <property type="match status" value="1"/>
</dbReference>
<proteinExistence type="predicted"/>
<dbReference type="InterPro" id="IPR047544">
    <property type="entry name" value="RING-HC_RBR_RNF216"/>
</dbReference>
<dbReference type="Pfam" id="PF26200">
    <property type="entry name" value="Rcat_RNF216"/>
    <property type="match status" value="1"/>
</dbReference>
<dbReference type="GO" id="GO:0016740">
    <property type="term" value="F:transferase activity"/>
    <property type="evidence" value="ECO:0007669"/>
    <property type="project" value="UniProtKB-KW"/>
</dbReference>
<dbReference type="InterPro" id="IPR047545">
    <property type="entry name" value="BRcat_RBR_RNF216"/>
</dbReference>
<keyword evidence="5" id="KW-0863">Zinc-finger</keyword>
<dbReference type="Pfam" id="PF26191">
    <property type="entry name" value="RING-HC_RBR_RNF216"/>
    <property type="match status" value="1"/>
</dbReference>
<gene>
    <name evidence="10" type="ORF">KC19_9G190200</name>
</gene>
<evidence type="ECO:0000256" key="7">
    <source>
        <dbReference type="ARBA" id="ARBA00022833"/>
    </source>
</evidence>
<comment type="pathway">
    <text evidence="1">Protein modification; protein ubiquitination.</text>
</comment>
<dbReference type="SMART" id="SM00647">
    <property type="entry name" value="IBR"/>
    <property type="match status" value="1"/>
</dbReference>
<keyword evidence="3" id="KW-0479">Metal-binding</keyword>
<accession>A0A8T0GTL0</accession>
<dbReference type="PROSITE" id="PS51873">
    <property type="entry name" value="TRIAD"/>
    <property type="match status" value="1"/>
</dbReference>
<dbReference type="AlphaFoldDB" id="A0A8T0GTL0"/>